<comment type="caution">
    <text evidence="12">The sequence shown here is derived from an EMBL/GenBank/DDBJ whole genome shotgun (WGS) entry which is preliminary data.</text>
</comment>
<dbReference type="HAMAP" id="MF_00495">
    <property type="entry name" value="GPH_hydrolase_bact"/>
    <property type="match status" value="1"/>
</dbReference>
<accession>A0ABP9QZR4</accession>
<feature type="binding site" evidence="10">
    <location>
        <position position="126"/>
    </location>
    <ligand>
        <name>Mg(2+)</name>
        <dbReference type="ChEBI" id="CHEBI:18420"/>
    </ligand>
</feature>
<evidence type="ECO:0000256" key="5">
    <source>
        <dbReference type="ARBA" id="ARBA00013078"/>
    </source>
</evidence>
<evidence type="ECO:0000256" key="4">
    <source>
        <dbReference type="ARBA" id="ARBA00006171"/>
    </source>
</evidence>
<dbReference type="InterPro" id="IPR023198">
    <property type="entry name" value="PGP-like_dom2"/>
</dbReference>
<dbReference type="InterPro" id="IPR023214">
    <property type="entry name" value="HAD_sf"/>
</dbReference>
<comment type="pathway">
    <text evidence="3 10">Organic acid metabolism; glycolate biosynthesis; glycolate from 2-phosphoglycolate: step 1/1.</text>
</comment>
<dbReference type="Gene3D" id="1.10.150.240">
    <property type="entry name" value="Putative phosphatase, domain 2"/>
    <property type="match status" value="1"/>
</dbReference>
<evidence type="ECO:0000259" key="11">
    <source>
        <dbReference type="PROSITE" id="PS50164"/>
    </source>
</evidence>
<feature type="domain" description="GIY-YIG" evidence="11">
    <location>
        <begin position="10"/>
        <end position="86"/>
    </location>
</feature>
<comment type="function">
    <text evidence="10">Specifically catalyzes the dephosphorylation of 2-phosphoglycolate. Is involved in the dissimilation of the intracellular 2-phosphoglycolate formed during the DNA repair of 3'-phosphoglycolate ends, a major class of DNA lesions induced by oxidative stress.</text>
</comment>
<feature type="binding site" evidence="10">
    <location>
        <position position="287"/>
    </location>
    <ligand>
        <name>Mg(2+)</name>
        <dbReference type="ChEBI" id="CHEBI:18420"/>
    </ligand>
</feature>
<dbReference type="CDD" id="cd16417">
    <property type="entry name" value="HAD_PGPase"/>
    <property type="match status" value="1"/>
</dbReference>
<dbReference type="Pfam" id="PF00702">
    <property type="entry name" value="Hydrolase"/>
    <property type="match status" value="1"/>
</dbReference>
<dbReference type="InterPro" id="IPR050155">
    <property type="entry name" value="HAD-like_hydrolase_sf"/>
</dbReference>
<evidence type="ECO:0000256" key="7">
    <source>
        <dbReference type="ARBA" id="ARBA00022801"/>
    </source>
</evidence>
<dbReference type="EC" id="3.1.3.18" evidence="5 10"/>
<protein>
    <recommendedName>
        <fullName evidence="5 10">Phosphoglycolate phosphatase</fullName>
        <shortName evidence="10">PGP</shortName>
        <shortName evidence="10">PGPase</shortName>
        <ecNumber evidence="5 10">3.1.3.18</ecNumber>
    </recommendedName>
</protein>
<evidence type="ECO:0000256" key="2">
    <source>
        <dbReference type="ARBA" id="ARBA00001946"/>
    </source>
</evidence>
<reference evidence="13" key="1">
    <citation type="journal article" date="2019" name="Int. J. Syst. Evol. Microbiol.">
        <title>The Global Catalogue of Microorganisms (GCM) 10K type strain sequencing project: providing services to taxonomists for standard genome sequencing and annotation.</title>
        <authorList>
            <consortium name="The Broad Institute Genomics Platform"/>
            <consortium name="The Broad Institute Genome Sequencing Center for Infectious Disease"/>
            <person name="Wu L."/>
            <person name="Ma J."/>
        </authorList>
    </citation>
    <scope>NUCLEOTIDE SEQUENCE [LARGE SCALE GENOMIC DNA]</scope>
    <source>
        <strain evidence="13">JCM 18472</strain>
    </source>
</reference>
<dbReference type="CDD" id="cd10456">
    <property type="entry name" value="GIY-YIG_UPF0213"/>
    <property type="match status" value="1"/>
</dbReference>
<keyword evidence="8 10" id="KW-0460">Magnesium</keyword>
<evidence type="ECO:0000313" key="13">
    <source>
        <dbReference type="Proteomes" id="UP001500074"/>
    </source>
</evidence>
<evidence type="ECO:0000256" key="6">
    <source>
        <dbReference type="ARBA" id="ARBA00022723"/>
    </source>
</evidence>
<dbReference type="Gene3D" id="3.40.50.1000">
    <property type="entry name" value="HAD superfamily/HAD-like"/>
    <property type="match status" value="1"/>
</dbReference>
<dbReference type="SFLD" id="SFLDS00003">
    <property type="entry name" value="Haloacid_Dehalogenase"/>
    <property type="match status" value="1"/>
</dbReference>
<evidence type="ECO:0000256" key="8">
    <source>
        <dbReference type="ARBA" id="ARBA00022842"/>
    </source>
</evidence>
<dbReference type="Gene3D" id="3.40.1440.10">
    <property type="entry name" value="GIY-YIG endonuclease"/>
    <property type="match status" value="1"/>
</dbReference>
<keyword evidence="7 10" id="KW-0378">Hydrolase</keyword>
<dbReference type="NCBIfam" id="TIGR01509">
    <property type="entry name" value="HAD-SF-IA-v3"/>
    <property type="match status" value="1"/>
</dbReference>
<feature type="active site" description="Nucleophile" evidence="10">
    <location>
        <position position="124"/>
    </location>
</feature>
<dbReference type="SUPFAM" id="SSF82771">
    <property type="entry name" value="GIY-YIG endonuclease"/>
    <property type="match status" value="1"/>
</dbReference>
<dbReference type="RefSeq" id="WP_084173457.1">
    <property type="nucleotide sequence ID" value="NZ_BAABKI010000002.1"/>
</dbReference>
<dbReference type="PANTHER" id="PTHR43434:SF1">
    <property type="entry name" value="PHOSPHOGLYCOLATE PHOSPHATASE"/>
    <property type="match status" value="1"/>
</dbReference>
<feature type="binding site" evidence="10">
    <location>
        <position position="124"/>
    </location>
    <ligand>
        <name>Mg(2+)</name>
        <dbReference type="ChEBI" id="CHEBI:18420"/>
    </ligand>
</feature>
<comment type="catalytic activity">
    <reaction evidence="1 10">
        <text>2-phosphoglycolate + H2O = glycolate + phosphate</text>
        <dbReference type="Rhea" id="RHEA:14369"/>
        <dbReference type="ChEBI" id="CHEBI:15377"/>
        <dbReference type="ChEBI" id="CHEBI:29805"/>
        <dbReference type="ChEBI" id="CHEBI:43474"/>
        <dbReference type="ChEBI" id="CHEBI:58033"/>
        <dbReference type="EC" id="3.1.3.18"/>
    </reaction>
</comment>
<dbReference type="InterPro" id="IPR036412">
    <property type="entry name" value="HAD-like_sf"/>
</dbReference>
<dbReference type="InterPro" id="IPR006439">
    <property type="entry name" value="HAD-SF_hydro_IA"/>
</dbReference>
<evidence type="ECO:0000256" key="3">
    <source>
        <dbReference type="ARBA" id="ARBA00004818"/>
    </source>
</evidence>
<evidence type="ECO:0000256" key="10">
    <source>
        <dbReference type="HAMAP-Rule" id="MF_00495"/>
    </source>
</evidence>
<comment type="similarity">
    <text evidence="4 10">Belongs to the HAD-like hydrolase superfamily. CbbY/CbbZ/Gph/YieH family.</text>
</comment>
<evidence type="ECO:0000313" key="12">
    <source>
        <dbReference type="EMBL" id="GAA5169533.1"/>
    </source>
</evidence>
<keyword evidence="13" id="KW-1185">Reference proteome</keyword>
<gene>
    <name evidence="12" type="ORF">GCM10023342_01670</name>
</gene>
<dbReference type="InterPro" id="IPR035901">
    <property type="entry name" value="GIY-YIG_endonuc_sf"/>
</dbReference>
<dbReference type="SFLD" id="SFLDG01129">
    <property type="entry name" value="C1.5:_HAD__Beta-PGM__Phosphata"/>
    <property type="match status" value="1"/>
</dbReference>
<name>A0ABP9QZR4_9GAMM</name>
<dbReference type="PRINTS" id="PR00413">
    <property type="entry name" value="HADHALOGNASE"/>
</dbReference>
<comment type="cofactor">
    <cofactor evidence="2 10">
        <name>Mg(2+)</name>
        <dbReference type="ChEBI" id="CHEBI:18420"/>
    </cofactor>
</comment>
<sequence>MSEADRGAEPLWYLYVVETAGGALYTGITTDVERRFREHCHGKRGARALRGKGPLKLCHRQAVGARGEALRLEAWLKKQSAAQKHAWLKHSSQALSHVAPACPEKRQGGDVTVQLEGIRLVVFDLDGTLIDSVPDLARAVDTALVAQRLPPAGEAKVRDWVGNGARKLVERALADALGAAEAARRLDGAHREFLTAYAQAPCVDTTLYPGAREALEGLKARGMRLALVTNKPHAFIAPILQALALDGLFEVTLGGDSLPAKKPDPAPLLHVAEMLGVAPQAALMVGDSRHDIEAGRRAGFRTLAVPYGYNHGEPVADAGPDGLVESLIELV</sequence>
<evidence type="ECO:0000256" key="1">
    <source>
        <dbReference type="ARBA" id="ARBA00000830"/>
    </source>
</evidence>
<keyword evidence="9 10" id="KW-0119">Carbohydrate metabolism</keyword>
<dbReference type="InterPro" id="IPR000305">
    <property type="entry name" value="GIY-YIG_endonuc"/>
</dbReference>
<dbReference type="SFLD" id="SFLDG01135">
    <property type="entry name" value="C1.5.6:_HAD__Beta-PGM__Phospha"/>
    <property type="match status" value="1"/>
</dbReference>
<evidence type="ECO:0000256" key="9">
    <source>
        <dbReference type="ARBA" id="ARBA00023277"/>
    </source>
</evidence>
<organism evidence="12 13">
    <name type="scientific">Modicisalibacter zincidurans</name>
    <dbReference type="NCBI Taxonomy" id="1178777"/>
    <lineage>
        <taxon>Bacteria</taxon>
        <taxon>Pseudomonadati</taxon>
        <taxon>Pseudomonadota</taxon>
        <taxon>Gammaproteobacteria</taxon>
        <taxon>Oceanospirillales</taxon>
        <taxon>Halomonadaceae</taxon>
        <taxon>Modicisalibacter</taxon>
    </lineage>
</organism>
<dbReference type="Pfam" id="PF01541">
    <property type="entry name" value="GIY-YIG"/>
    <property type="match status" value="1"/>
</dbReference>
<dbReference type="Proteomes" id="UP001500074">
    <property type="component" value="Unassembled WGS sequence"/>
</dbReference>
<dbReference type="NCBIfam" id="NF009695">
    <property type="entry name" value="PRK13222.1-2"/>
    <property type="match status" value="1"/>
</dbReference>
<dbReference type="SUPFAM" id="SSF56784">
    <property type="entry name" value="HAD-like"/>
    <property type="match status" value="1"/>
</dbReference>
<keyword evidence="6 10" id="KW-0479">Metal-binding</keyword>
<dbReference type="NCBIfam" id="TIGR01549">
    <property type="entry name" value="HAD-SF-IA-v1"/>
    <property type="match status" value="1"/>
</dbReference>
<dbReference type="EMBL" id="BAABKI010000002">
    <property type="protein sequence ID" value="GAA5169533.1"/>
    <property type="molecule type" value="Genomic_DNA"/>
</dbReference>
<dbReference type="InterPro" id="IPR037512">
    <property type="entry name" value="PGPase_prok"/>
</dbReference>
<proteinExistence type="inferred from homology"/>
<dbReference type="PANTHER" id="PTHR43434">
    <property type="entry name" value="PHOSPHOGLYCOLATE PHOSPHATASE"/>
    <property type="match status" value="1"/>
</dbReference>
<dbReference type="PROSITE" id="PS50164">
    <property type="entry name" value="GIY_YIG"/>
    <property type="match status" value="1"/>
</dbReference>
<dbReference type="NCBIfam" id="TIGR01449">
    <property type="entry name" value="PGP_bact"/>
    <property type="match status" value="1"/>
</dbReference>